<gene>
    <name evidence="3" type="ORF">RI138_31660</name>
</gene>
<sequence length="114" mass="13111">MAQGQRVQDDRSLQELETAPTEAADPSILSGPRWGAWPVHPRYGSFTLRHCYDEHGELVPEIRAPDGRFIPGWREPAFRRPEWLELPDFLEPHWWGLPPRNRGVNCSERGGRSA</sequence>
<feature type="region of interest" description="Disordered" evidence="1">
    <location>
        <begin position="1"/>
        <end position="35"/>
    </location>
</feature>
<dbReference type="Proteomes" id="UP001303236">
    <property type="component" value="Chromosome"/>
</dbReference>
<dbReference type="EMBL" id="CP134500">
    <property type="protein sequence ID" value="WNF31032.1"/>
    <property type="molecule type" value="Genomic_DNA"/>
</dbReference>
<feature type="domain" description="RamC N-terminal" evidence="2">
    <location>
        <begin position="11"/>
        <end position="93"/>
    </location>
</feature>
<dbReference type="Pfam" id="PF25816">
    <property type="entry name" value="RamC_N"/>
    <property type="match status" value="1"/>
</dbReference>
<reference evidence="3 4" key="1">
    <citation type="submission" date="2023-09" db="EMBL/GenBank/DDBJ databases">
        <title>Genome completion map analysis of the actinomycetes C11-1.</title>
        <authorList>
            <person name="Qin P."/>
            <person name="Guan P."/>
        </authorList>
    </citation>
    <scope>NUCLEOTIDE SEQUENCE [LARGE SCALE GENOMIC DNA]</scope>
    <source>
        <strain evidence="3 4">C11-1</strain>
    </source>
</reference>
<proteinExistence type="predicted"/>
<evidence type="ECO:0000256" key="1">
    <source>
        <dbReference type="SAM" id="MobiDB-lite"/>
    </source>
</evidence>
<dbReference type="InterPro" id="IPR057929">
    <property type="entry name" value="RamC_N"/>
</dbReference>
<name>A0ABY9W4F8_9ACTN</name>
<keyword evidence="4" id="KW-1185">Reference proteome</keyword>
<protein>
    <recommendedName>
        <fullName evidence="2">RamC N-terminal domain-containing protein</fullName>
    </recommendedName>
</protein>
<organism evidence="3 4">
    <name type="scientific">Streptomyces durocortorensis</name>
    <dbReference type="NCBI Taxonomy" id="2811104"/>
    <lineage>
        <taxon>Bacteria</taxon>
        <taxon>Bacillati</taxon>
        <taxon>Actinomycetota</taxon>
        <taxon>Actinomycetes</taxon>
        <taxon>Kitasatosporales</taxon>
        <taxon>Streptomycetaceae</taxon>
        <taxon>Streptomyces</taxon>
    </lineage>
</organism>
<evidence type="ECO:0000259" key="2">
    <source>
        <dbReference type="Pfam" id="PF25816"/>
    </source>
</evidence>
<evidence type="ECO:0000313" key="3">
    <source>
        <dbReference type="EMBL" id="WNF31032.1"/>
    </source>
</evidence>
<accession>A0ABY9W4F8</accession>
<evidence type="ECO:0000313" key="4">
    <source>
        <dbReference type="Proteomes" id="UP001303236"/>
    </source>
</evidence>